<feature type="compositionally biased region" description="Polar residues" evidence="1">
    <location>
        <begin position="1"/>
        <end position="20"/>
    </location>
</feature>
<proteinExistence type="predicted"/>
<accession>A0A8K0THS4</accession>
<evidence type="ECO:0000256" key="1">
    <source>
        <dbReference type="SAM" id="MobiDB-lite"/>
    </source>
</evidence>
<evidence type="ECO:0000313" key="3">
    <source>
        <dbReference type="Proteomes" id="UP000813385"/>
    </source>
</evidence>
<protein>
    <submittedName>
        <fullName evidence="2">Uncharacterized protein</fullName>
    </submittedName>
</protein>
<evidence type="ECO:0000313" key="2">
    <source>
        <dbReference type="EMBL" id="KAH7358648.1"/>
    </source>
</evidence>
<keyword evidence="3" id="KW-1185">Reference proteome</keyword>
<dbReference type="Proteomes" id="UP000813385">
    <property type="component" value="Unassembled WGS sequence"/>
</dbReference>
<dbReference type="EMBL" id="JAGPXD010000004">
    <property type="protein sequence ID" value="KAH7358648.1"/>
    <property type="molecule type" value="Genomic_DNA"/>
</dbReference>
<sequence>MPSSRTSTRMATMGSSSTIASDPRGSQACSRKLDFRRTYLLPKGTLSPAEMRAEKAQEALRFFAYFASDEIKLIAQDAKSYIGERRLASQQERSASPSFGKFLKEEARYIRKDCHLWRAAWKMDKEPSRGKTPARAPPVVKQRPMQAKTCRPKSSRTKVWCQRTEVVVNIGPGSRWEDVDELQIRVHHHPHHNCCCRLTCC</sequence>
<feature type="region of interest" description="Disordered" evidence="1">
    <location>
        <begin position="1"/>
        <end position="29"/>
    </location>
</feature>
<reference evidence="2" key="1">
    <citation type="journal article" date="2021" name="Nat. Commun.">
        <title>Genetic determinants of endophytism in the Arabidopsis root mycobiome.</title>
        <authorList>
            <person name="Mesny F."/>
            <person name="Miyauchi S."/>
            <person name="Thiergart T."/>
            <person name="Pickel B."/>
            <person name="Atanasova L."/>
            <person name="Karlsson M."/>
            <person name="Huettel B."/>
            <person name="Barry K.W."/>
            <person name="Haridas S."/>
            <person name="Chen C."/>
            <person name="Bauer D."/>
            <person name="Andreopoulos W."/>
            <person name="Pangilinan J."/>
            <person name="LaButti K."/>
            <person name="Riley R."/>
            <person name="Lipzen A."/>
            <person name="Clum A."/>
            <person name="Drula E."/>
            <person name="Henrissat B."/>
            <person name="Kohler A."/>
            <person name="Grigoriev I.V."/>
            <person name="Martin F.M."/>
            <person name="Hacquard S."/>
        </authorList>
    </citation>
    <scope>NUCLEOTIDE SEQUENCE</scope>
    <source>
        <strain evidence="2">MPI-CAGE-AT-0016</strain>
    </source>
</reference>
<name>A0A8K0THS4_9PEZI</name>
<organism evidence="2 3">
    <name type="scientific">Plectosphaerella cucumerina</name>
    <dbReference type="NCBI Taxonomy" id="40658"/>
    <lineage>
        <taxon>Eukaryota</taxon>
        <taxon>Fungi</taxon>
        <taxon>Dikarya</taxon>
        <taxon>Ascomycota</taxon>
        <taxon>Pezizomycotina</taxon>
        <taxon>Sordariomycetes</taxon>
        <taxon>Hypocreomycetidae</taxon>
        <taxon>Glomerellales</taxon>
        <taxon>Plectosphaerellaceae</taxon>
        <taxon>Plectosphaerella</taxon>
    </lineage>
</organism>
<dbReference type="AlphaFoldDB" id="A0A8K0THS4"/>
<comment type="caution">
    <text evidence="2">The sequence shown here is derived from an EMBL/GenBank/DDBJ whole genome shotgun (WGS) entry which is preliminary data.</text>
</comment>
<gene>
    <name evidence="2" type="ORF">B0T11DRAFT_299680</name>
</gene>